<protein>
    <submittedName>
        <fullName evidence="7">Nitroreductase/FMN reductase (NADPH)/FMN reductase [NAD(P)H]</fullName>
    </submittedName>
</protein>
<accession>A0A397Q3R8</accession>
<gene>
    <name evidence="7" type="ORF">BXY53_1272</name>
</gene>
<dbReference type="RefSeq" id="WP_119060992.1">
    <property type="nucleotide sequence ID" value="NZ_QXDF01000001.1"/>
</dbReference>
<dbReference type="SUPFAM" id="SSF55469">
    <property type="entry name" value="FMN-dependent nitroreductase-like"/>
    <property type="match status" value="1"/>
</dbReference>
<dbReference type="PANTHER" id="PTHR43425">
    <property type="entry name" value="OXYGEN-INSENSITIVE NADPH NITROREDUCTASE"/>
    <property type="match status" value="1"/>
</dbReference>
<evidence type="ECO:0000256" key="3">
    <source>
        <dbReference type="ARBA" id="ARBA00022643"/>
    </source>
</evidence>
<evidence type="ECO:0000256" key="1">
    <source>
        <dbReference type="ARBA" id="ARBA00008366"/>
    </source>
</evidence>
<dbReference type="Gene3D" id="3.40.109.10">
    <property type="entry name" value="NADH Oxidase"/>
    <property type="match status" value="1"/>
</dbReference>
<dbReference type="OrthoDB" id="3181400at2"/>
<reference evidence="7 8" key="1">
    <citation type="submission" date="2018-08" db="EMBL/GenBank/DDBJ databases">
        <title>Genomic Encyclopedia of Archaeal and Bacterial Type Strains, Phase II (KMG-II): from individual species to whole genera.</title>
        <authorList>
            <person name="Goeker M."/>
        </authorList>
    </citation>
    <scope>NUCLEOTIDE SEQUENCE [LARGE SCALE GENOMIC DNA]</scope>
    <source>
        <strain evidence="7 8">DSM 5002</strain>
    </source>
</reference>
<keyword evidence="5" id="KW-0521">NADP</keyword>
<evidence type="ECO:0000256" key="5">
    <source>
        <dbReference type="PIRNR" id="PIRNR005426"/>
    </source>
</evidence>
<dbReference type="AlphaFoldDB" id="A0A397Q3R8"/>
<dbReference type="Proteomes" id="UP000266273">
    <property type="component" value="Unassembled WGS sequence"/>
</dbReference>
<keyword evidence="3 5" id="KW-0288">FMN</keyword>
<keyword evidence="2 5" id="KW-0285">Flavoprotein</keyword>
<dbReference type="Pfam" id="PF00881">
    <property type="entry name" value="Nitroreductase"/>
    <property type="match status" value="1"/>
</dbReference>
<proteinExistence type="inferred from homology"/>
<evidence type="ECO:0000256" key="4">
    <source>
        <dbReference type="ARBA" id="ARBA00023002"/>
    </source>
</evidence>
<evidence type="ECO:0000313" key="8">
    <source>
        <dbReference type="Proteomes" id="UP000266273"/>
    </source>
</evidence>
<dbReference type="EMBL" id="QXDF01000001">
    <property type="protein sequence ID" value="RIA56170.1"/>
    <property type="molecule type" value="Genomic_DNA"/>
</dbReference>
<name>A0A397Q3R8_9HYPH</name>
<dbReference type="PANTHER" id="PTHR43425:SF2">
    <property type="entry name" value="OXYGEN-INSENSITIVE NADPH NITROREDUCTASE"/>
    <property type="match status" value="1"/>
</dbReference>
<evidence type="ECO:0000259" key="6">
    <source>
        <dbReference type="Pfam" id="PF00881"/>
    </source>
</evidence>
<organism evidence="7 8">
    <name type="scientific">Dichotomicrobium thermohalophilum</name>
    <dbReference type="NCBI Taxonomy" id="933063"/>
    <lineage>
        <taxon>Bacteria</taxon>
        <taxon>Pseudomonadati</taxon>
        <taxon>Pseudomonadota</taxon>
        <taxon>Alphaproteobacteria</taxon>
        <taxon>Hyphomicrobiales</taxon>
        <taxon>Hyphomicrobiaceae</taxon>
        <taxon>Dichotomicrobium</taxon>
    </lineage>
</organism>
<dbReference type="InterPro" id="IPR016446">
    <property type="entry name" value="Flavin_OxRdtase_Frp"/>
</dbReference>
<comment type="caution">
    <text evidence="7">The sequence shown here is derived from an EMBL/GenBank/DDBJ whole genome shotgun (WGS) entry which is preliminary data.</text>
</comment>
<evidence type="ECO:0000256" key="2">
    <source>
        <dbReference type="ARBA" id="ARBA00022630"/>
    </source>
</evidence>
<dbReference type="InterPro" id="IPR000415">
    <property type="entry name" value="Nitroreductase-like"/>
</dbReference>
<dbReference type="GO" id="GO:0016491">
    <property type="term" value="F:oxidoreductase activity"/>
    <property type="evidence" value="ECO:0007669"/>
    <property type="project" value="UniProtKB-UniRule"/>
</dbReference>
<dbReference type="InterPro" id="IPR029479">
    <property type="entry name" value="Nitroreductase"/>
</dbReference>
<keyword evidence="8" id="KW-1185">Reference proteome</keyword>
<keyword evidence="4 5" id="KW-0560">Oxidoreductase</keyword>
<sequence length="284" mass="30972">MAKAGNWTAVKAALTRRFGAAAERLTDAVAGEPPALWQALASRGSVRAFRDPPPTAEELHMIAALALAAPTKSDLQQRDIVLVTEPDQRDALAALVSEQAWTAGAPAFAVICANHRRQRLIHELRGREFVNDHLDAFFNASVDAGIVLAAFVLAAEAYGFGVCPISAIRNRAQEASDLLGLPDHVFPVAALAVGRPAEEPEISLRLPLNATIHDGRFDDTGQRQAITAYDARRAAEQPYARQRRARELGEAEPYTWSEDKARQYNLPERADFGAFIRAKGFKLD</sequence>
<evidence type="ECO:0000313" key="7">
    <source>
        <dbReference type="EMBL" id="RIA56170.1"/>
    </source>
</evidence>
<feature type="domain" description="Nitroreductase" evidence="6">
    <location>
        <begin position="41"/>
        <end position="195"/>
    </location>
</feature>
<dbReference type="PIRSF" id="PIRSF005426">
    <property type="entry name" value="Frp"/>
    <property type="match status" value="1"/>
</dbReference>
<comment type="similarity">
    <text evidence="1 5">Belongs to the flavin oxidoreductase frp family.</text>
</comment>